<organism evidence="1 2">
    <name type="scientific">Rhizobium phage RHph_Y17</name>
    <dbReference type="NCBI Taxonomy" id="2509771"/>
    <lineage>
        <taxon>Viruses</taxon>
        <taxon>Duplodnaviria</taxon>
        <taxon>Heunggongvirae</taxon>
        <taxon>Uroviricota</taxon>
        <taxon>Caudoviricetes</taxon>
        <taxon>Kleczkowskavirus</taxon>
        <taxon>Kleczkowskavirus RHEph4</taxon>
    </lineage>
</organism>
<gene>
    <name evidence="1" type="ORF">EVB51_058</name>
</gene>
<sequence>MRLFNAGIYTSNFDLLGTVYSRLTDEERAMRNSCENFLESYHYIHSPRYVEKIRRDGVKVFLDSGAFSAFTQGVTIDIGAYCDYIHRNADIIEFPSVLDAIGDYKGTYWNQTEMERRGVRPLPCFHYGEPVEVLEHYVANYEYITIGGMVPISTPQLMIWLDRLWADHLTHPDGTPKVKVHGFGLTSLPLMFRYPWYSVDSSTWVQWAANGMILIPGKAGQVDVSNKSSRRKQRNQHLDSLPEIMTLAIESEIRAFRGDPDRLRDLYYSRWAWNAWAFPKYAESKKWEGDKFVTREQRLF</sequence>
<reference evidence="1" key="1">
    <citation type="submission" date="2020-01" db="EMBL/GenBank/DDBJ databases">
        <title>Patterns of diversity and host range of bacteriophage communities associated with bean-nodulatin bacteria.</title>
        <authorList>
            <person name="Vann Cauwenberghe J."/>
            <person name="Santamaria R.I."/>
            <person name="Bustos P."/>
            <person name="Juarez S."/>
            <person name="Gonzalez V."/>
        </authorList>
    </citation>
    <scope>NUCLEOTIDE SEQUENCE</scope>
</reference>
<evidence type="ECO:0008006" key="3">
    <source>
        <dbReference type="Google" id="ProtNLM"/>
    </source>
</evidence>
<name>A0A7S5R4B8_9CAUD</name>
<protein>
    <recommendedName>
        <fullName evidence="3">Queuine tRNA-ribosyltransferase</fullName>
    </recommendedName>
</protein>
<proteinExistence type="predicted"/>
<dbReference type="EMBL" id="MN988482">
    <property type="protein sequence ID" value="QIG67675.1"/>
    <property type="molecule type" value="Genomic_DNA"/>
</dbReference>
<evidence type="ECO:0000313" key="1">
    <source>
        <dbReference type="EMBL" id="QIG67675.1"/>
    </source>
</evidence>
<evidence type="ECO:0000313" key="2">
    <source>
        <dbReference type="Proteomes" id="UP000612501"/>
    </source>
</evidence>
<dbReference type="Proteomes" id="UP000612501">
    <property type="component" value="Segment"/>
</dbReference>
<accession>A0A7S5R4B8</accession>